<keyword evidence="3" id="KW-1185">Reference proteome</keyword>
<dbReference type="InterPro" id="IPR008490">
    <property type="entry name" value="Transposase_InsH_N"/>
</dbReference>
<sequence length="95" mass="11162">MMGPRQEAQGALFYDFSLEDPVPRDHLLRSIDRFVDLSSMRSHIAAFYSHTGRPSIDPELLIRMLIVGYCFGIRSERRLCEEVHLNLAYKWFCRL</sequence>
<proteinExistence type="predicted"/>
<organism evidence="2 3">
    <name type="scientific">Aliiruegeria lutimaris</name>
    <dbReference type="NCBI Taxonomy" id="571298"/>
    <lineage>
        <taxon>Bacteria</taxon>
        <taxon>Pseudomonadati</taxon>
        <taxon>Pseudomonadota</taxon>
        <taxon>Alphaproteobacteria</taxon>
        <taxon>Rhodobacterales</taxon>
        <taxon>Roseobacteraceae</taxon>
        <taxon>Aliiruegeria</taxon>
    </lineage>
</organism>
<evidence type="ECO:0000313" key="2">
    <source>
        <dbReference type="EMBL" id="SDL44690.1"/>
    </source>
</evidence>
<dbReference type="Pfam" id="PF05598">
    <property type="entry name" value="DUF772"/>
    <property type="match status" value="1"/>
</dbReference>
<feature type="non-terminal residue" evidence="2">
    <location>
        <position position="95"/>
    </location>
</feature>
<protein>
    <submittedName>
        <fullName evidence="2">Transposase domain</fullName>
    </submittedName>
</protein>
<dbReference type="STRING" id="571298.SAMN04488026_10861"/>
<evidence type="ECO:0000313" key="3">
    <source>
        <dbReference type="Proteomes" id="UP000199382"/>
    </source>
</evidence>
<accession>A0A1G9K466</accession>
<feature type="domain" description="Transposase InsH N-terminal" evidence="1">
    <location>
        <begin position="17"/>
        <end position="95"/>
    </location>
</feature>
<evidence type="ECO:0000259" key="1">
    <source>
        <dbReference type="Pfam" id="PF05598"/>
    </source>
</evidence>
<name>A0A1G9K466_9RHOB</name>
<dbReference type="Proteomes" id="UP000199382">
    <property type="component" value="Unassembled WGS sequence"/>
</dbReference>
<reference evidence="2 3" key="1">
    <citation type="submission" date="2016-10" db="EMBL/GenBank/DDBJ databases">
        <authorList>
            <person name="de Groot N.N."/>
        </authorList>
    </citation>
    <scope>NUCLEOTIDE SEQUENCE [LARGE SCALE GENOMIC DNA]</scope>
    <source>
        <strain evidence="2 3">DSM 25294</strain>
    </source>
</reference>
<dbReference type="AlphaFoldDB" id="A0A1G9K466"/>
<dbReference type="EMBL" id="FNEK01000086">
    <property type="protein sequence ID" value="SDL44690.1"/>
    <property type="molecule type" value="Genomic_DNA"/>
</dbReference>
<gene>
    <name evidence="2" type="ORF">SAMN04488026_10861</name>
</gene>
<dbReference type="RefSeq" id="WP_139188535.1">
    <property type="nucleotide sequence ID" value="NZ_FNEK01000086.1"/>
</dbReference>
<dbReference type="OrthoDB" id="9774608at2"/>